<keyword evidence="4" id="KW-1185">Reference proteome</keyword>
<evidence type="ECO:0000313" key="4">
    <source>
        <dbReference type="Proteomes" id="UP000822331"/>
    </source>
</evidence>
<reference evidence="2" key="2">
    <citation type="submission" date="2020-02" db="EMBL/GenBank/DDBJ databases">
        <title>Unexpected conservation and global transmission of agrobacterial virulence plasmids.</title>
        <authorList>
            <person name="Weisberg A.J."/>
            <person name="Davis E.W. II"/>
            <person name="Tabima J.R."/>
            <person name="Belcher M.S."/>
            <person name="Miller M."/>
            <person name="Kuo C.-H."/>
            <person name="Loper J.E."/>
            <person name="Grunwald N.J."/>
            <person name="Putnam M.L."/>
            <person name="Chang J.H."/>
        </authorList>
    </citation>
    <scope>NUCLEOTIDE SEQUENCE</scope>
    <source>
        <strain evidence="2">W2/73</strain>
    </source>
</reference>
<dbReference type="RefSeq" id="WP_065698504.1">
    <property type="nucleotide sequence ID" value="NZ_CP049207.1"/>
</dbReference>
<evidence type="ECO:0000313" key="2">
    <source>
        <dbReference type="EMBL" id="QTG01725.1"/>
    </source>
</evidence>
<dbReference type="Proteomes" id="UP000663912">
    <property type="component" value="Chromosome 2"/>
</dbReference>
<organism evidence="2 3">
    <name type="scientific">Agrobacterium rubi</name>
    <dbReference type="NCBI Taxonomy" id="28099"/>
    <lineage>
        <taxon>Bacteria</taxon>
        <taxon>Pseudomonadati</taxon>
        <taxon>Pseudomonadota</taxon>
        <taxon>Alphaproteobacteria</taxon>
        <taxon>Hyphomicrobiales</taxon>
        <taxon>Rhizobiaceae</taxon>
        <taxon>Rhizobium/Agrobacterium group</taxon>
        <taxon>Agrobacterium</taxon>
    </lineage>
</organism>
<dbReference type="Pfam" id="PF10011">
    <property type="entry name" value="DUF2254"/>
    <property type="match status" value="1"/>
</dbReference>
<dbReference type="InterPro" id="IPR018723">
    <property type="entry name" value="DUF2254_membrane"/>
</dbReference>
<proteinExistence type="predicted"/>
<dbReference type="Proteomes" id="UP000822331">
    <property type="component" value="Unassembled WGS sequence"/>
</dbReference>
<reference evidence="1 4" key="1">
    <citation type="journal article" date="2020" name="Science">
        <title>Unexpected conservation and global transmission of agrobacterial virulence plasmids.</title>
        <authorList>
            <person name="Weisberg A.J."/>
            <person name="Davis E.W. 2nd"/>
            <person name="Tabima J."/>
            <person name="Belcher M.S."/>
            <person name="Miller M."/>
            <person name="Kuo C.H."/>
            <person name="Loper J.E."/>
            <person name="Grunwald N.J."/>
            <person name="Putnam M.L."/>
            <person name="Chang J.H."/>
        </authorList>
    </citation>
    <scope>NUCLEOTIDE SEQUENCE [LARGE SCALE GENOMIC DNA]</scope>
    <source>
        <strain evidence="1 4">A19/93</strain>
    </source>
</reference>
<gene>
    <name evidence="1" type="ORF">G6L72_14220</name>
    <name evidence="2" type="ORF">G6M88_14640</name>
</gene>
<sequence length="133" mass="14320">MIFGVNGFHTAYGTAIDVIARALRVLAVWDAPVEASEQDAVPFSNVYVPATQLNDIFDDLFTPIARDGAAILEVGLRLQKAFGILAQFDAPGFRDNAIRHSSEALSRSELALSLESDRQRVRAAAETVSSGSI</sequence>
<protein>
    <submittedName>
        <fullName evidence="2">DUF2254 domain-containing protein</fullName>
    </submittedName>
</protein>
<dbReference type="KEGG" id="arui:G6M88_14640"/>
<evidence type="ECO:0000313" key="3">
    <source>
        <dbReference type="Proteomes" id="UP000663912"/>
    </source>
</evidence>
<dbReference type="AlphaFoldDB" id="A0AAE7R4E9"/>
<evidence type="ECO:0000313" key="1">
    <source>
        <dbReference type="EMBL" id="NTF37860.1"/>
    </source>
</evidence>
<dbReference type="EMBL" id="JAAMCP010000008">
    <property type="protein sequence ID" value="NTF37860.1"/>
    <property type="molecule type" value="Genomic_DNA"/>
</dbReference>
<accession>A0AAE7R4E9</accession>
<dbReference type="EMBL" id="CP049207">
    <property type="protein sequence ID" value="QTG01725.1"/>
    <property type="molecule type" value="Genomic_DNA"/>
</dbReference>
<name>A0AAE7R4E9_9HYPH</name>